<accession>A0A0U2XSD4</accession>
<dbReference type="GO" id="GO:0016020">
    <property type="term" value="C:membrane"/>
    <property type="evidence" value="ECO:0007669"/>
    <property type="project" value="InterPro"/>
</dbReference>
<dbReference type="AlphaFoldDB" id="A0A0U2XSD4"/>
<keyword evidence="2" id="KW-1185">Reference proteome</keyword>
<dbReference type="GO" id="GO:0047355">
    <property type="term" value="F:CDP-glycerol glycerophosphotransferase activity"/>
    <property type="evidence" value="ECO:0007669"/>
    <property type="project" value="InterPro"/>
</dbReference>
<protein>
    <submittedName>
        <fullName evidence="1">CDP-glycerol--glycerophosphate glycerophosphotransferase</fullName>
    </submittedName>
</protein>
<dbReference type="InterPro" id="IPR007554">
    <property type="entry name" value="Glycerophosphate_synth"/>
</dbReference>
<evidence type="ECO:0000313" key="2">
    <source>
        <dbReference type="Proteomes" id="UP000067683"/>
    </source>
</evidence>
<reference evidence="1" key="1">
    <citation type="submission" date="2016-01" db="EMBL/GenBank/DDBJ databases">
        <title>Complete genome of Planococcus rifietoensis type strain M8.</title>
        <authorList>
            <person name="See-Too W.S."/>
        </authorList>
    </citation>
    <scope>NUCLEOTIDE SEQUENCE [LARGE SCALE GENOMIC DNA]</scope>
    <source>
        <strain evidence="1">M8</strain>
    </source>
</reference>
<organism evidence="1 2">
    <name type="scientific">Planococcus rifietoensis</name>
    <dbReference type="NCBI Taxonomy" id="200991"/>
    <lineage>
        <taxon>Bacteria</taxon>
        <taxon>Bacillati</taxon>
        <taxon>Bacillota</taxon>
        <taxon>Bacilli</taxon>
        <taxon>Bacillales</taxon>
        <taxon>Caryophanaceae</taxon>
        <taxon>Planococcus</taxon>
    </lineage>
</organism>
<evidence type="ECO:0000313" key="1">
    <source>
        <dbReference type="EMBL" id="ALS75987.1"/>
    </source>
</evidence>
<dbReference type="Proteomes" id="UP000067683">
    <property type="component" value="Chromosome"/>
</dbReference>
<dbReference type="PANTHER" id="PTHR37316:SF3">
    <property type="entry name" value="TEICHOIC ACID GLYCEROL-PHOSPHATE TRANSFERASE"/>
    <property type="match status" value="1"/>
</dbReference>
<dbReference type="Pfam" id="PF04464">
    <property type="entry name" value="Glyphos_transf"/>
    <property type="match status" value="1"/>
</dbReference>
<dbReference type="OrthoDB" id="396512at2"/>
<dbReference type="SUPFAM" id="SSF53756">
    <property type="entry name" value="UDP-Glycosyltransferase/glycogen phosphorylase"/>
    <property type="match status" value="1"/>
</dbReference>
<gene>
    <name evidence="1" type="ORF">AUC31_12615</name>
</gene>
<name>A0A0U2XSD4_9BACL</name>
<proteinExistence type="predicted"/>
<sequence>MSVTLKEKGRWDPLKVFLKVSVAYILSRFYRNAKGPKIALVGGNLGEKYEDNASVFHKYVVNNHAEQVTAYWMYDPATDYAKNGRIPNAVALGSFRNYLLFFRADYTFHGHSLLYDIVPSADKFLNLNRRTVITHVSHGIEGFKKILIQKEDVPLLKRTDYFNCASRYEYELKRDKWKIPEEKLIITGFPRFDRYLPNQQPPKEMKRILMMMTWREWLFDLSREEFLESNYFRSTIGLLEHEGIRNLLKSNGIRLQIALHPFMKRFEEHFFSLADQDYGIEFLDFNHASIERSIEENDMLLTDITSVSWDFLYLNKPIIFFMFDQQEYTEKRGSYLDLDKDLYGYRSPTVEDVYNTLTYMVDNNITHNEWYGKANEYIDYFDQDNCKRLAQRVMNV</sequence>
<dbReference type="InterPro" id="IPR051612">
    <property type="entry name" value="Teichoic_Acid_Biosynth"/>
</dbReference>
<dbReference type="InterPro" id="IPR043148">
    <property type="entry name" value="TagF_C"/>
</dbReference>
<dbReference type="STRING" id="200991.AUC31_12615"/>
<dbReference type="EMBL" id="CP013659">
    <property type="protein sequence ID" value="ALS75987.1"/>
    <property type="molecule type" value="Genomic_DNA"/>
</dbReference>
<dbReference type="Gene3D" id="3.40.50.12580">
    <property type="match status" value="1"/>
</dbReference>
<dbReference type="KEGG" id="prt:AUC31_12615"/>
<dbReference type="PANTHER" id="PTHR37316">
    <property type="entry name" value="TEICHOIC ACID GLYCEROL-PHOSPHATE PRIMASE"/>
    <property type="match status" value="1"/>
</dbReference>